<feature type="region of interest" description="Disordered" evidence="1">
    <location>
        <begin position="1"/>
        <end position="32"/>
    </location>
</feature>
<organism evidence="2 3">
    <name type="scientific">Diploscapter pachys</name>
    <dbReference type="NCBI Taxonomy" id="2018661"/>
    <lineage>
        <taxon>Eukaryota</taxon>
        <taxon>Metazoa</taxon>
        <taxon>Ecdysozoa</taxon>
        <taxon>Nematoda</taxon>
        <taxon>Chromadorea</taxon>
        <taxon>Rhabditida</taxon>
        <taxon>Rhabditina</taxon>
        <taxon>Rhabditomorpha</taxon>
        <taxon>Rhabditoidea</taxon>
        <taxon>Rhabditidae</taxon>
        <taxon>Diploscapter</taxon>
    </lineage>
</organism>
<dbReference type="EMBL" id="LIAE01006351">
    <property type="protein sequence ID" value="PAV90810.1"/>
    <property type="molecule type" value="Genomic_DNA"/>
</dbReference>
<keyword evidence="3" id="KW-1185">Reference proteome</keyword>
<reference evidence="2 3" key="1">
    <citation type="journal article" date="2017" name="Curr. Biol.">
        <title>Genome architecture and evolution of a unichromosomal asexual nematode.</title>
        <authorList>
            <person name="Fradin H."/>
            <person name="Zegar C."/>
            <person name="Gutwein M."/>
            <person name="Lucas J."/>
            <person name="Kovtun M."/>
            <person name="Corcoran D."/>
            <person name="Baugh L.R."/>
            <person name="Kiontke K."/>
            <person name="Gunsalus K."/>
            <person name="Fitch D.H."/>
            <person name="Piano F."/>
        </authorList>
    </citation>
    <scope>NUCLEOTIDE SEQUENCE [LARGE SCALE GENOMIC DNA]</scope>
    <source>
        <strain evidence="2">PF1309</strain>
    </source>
</reference>
<comment type="caution">
    <text evidence="2">The sequence shown here is derived from an EMBL/GenBank/DDBJ whole genome shotgun (WGS) entry which is preliminary data.</text>
</comment>
<name>A0A2A2LXA0_9BILA</name>
<dbReference type="Proteomes" id="UP000218231">
    <property type="component" value="Unassembled WGS sequence"/>
</dbReference>
<gene>
    <name evidence="2" type="ORF">WR25_06253</name>
</gene>
<evidence type="ECO:0000313" key="2">
    <source>
        <dbReference type="EMBL" id="PAV90810.1"/>
    </source>
</evidence>
<dbReference type="AlphaFoldDB" id="A0A2A2LXA0"/>
<evidence type="ECO:0000313" key="3">
    <source>
        <dbReference type="Proteomes" id="UP000218231"/>
    </source>
</evidence>
<sequence length="73" mass="7686">MGGSISELTVSEVKDAELGGDDVDSARGDDGLNRCEKHAEAEGEVELLIDTDELVAPPVGSARKVSMIFLPDE</sequence>
<evidence type="ECO:0000256" key="1">
    <source>
        <dbReference type="SAM" id="MobiDB-lite"/>
    </source>
</evidence>
<accession>A0A2A2LXA0</accession>
<protein>
    <submittedName>
        <fullName evidence="2">Uncharacterized protein</fullName>
    </submittedName>
</protein>
<proteinExistence type="predicted"/>